<feature type="region of interest" description="Disordered" evidence="1">
    <location>
        <begin position="37"/>
        <end position="120"/>
    </location>
</feature>
<dbReference type="Proteomes" id="UP001597322">
    <property type="component" value="Unassembled WGS sequence"/>
</dbReference>
<proteinExistence type="predicted"/>
<accession>A0ABW4M702</accession>
<evidence type="ECO:0000313" key="3">
    <source>
        <dbReference type="EMBL" id="MFD1747096.1"/>
    </source>
</evidence>
<protein>
    <recommendedName>
        <fullName evidence="5">Lipoprotein</fullName>
    </recommendedName>
</protein>
<organism evidence="3 4">
    <name type="scientific">Rhizobium helianthi</name>
    <dbReference type="NCBI Taxonomy" id="1132695"/>
    <lineage>
        <taxon>Bacteria</taxon>
        <taxon>Pseudomonadati</taxon>
        <taxon>Pseudomonadota</taxon>
        <taxon>Alphaproteobacteria</taxon>
        <taxon>Hyphomicrobiales</taxon>
        <taxon>Rhizobiaceae</taxon>
        <taxon>Rhizobium/Agrobacterium group</taxon>
        <taxon>Rhizobium</taxon>
    </lineage>
</organism>
<dbReference type="RefSeq" id="WP_377403707.1">
    <property type="nucleotide sequence ID" value="NZ_JBHUEQ010000027.1"/>
</dbReference>
<dbReference type="EMBL" id="JBHUEQ010000027">
    <property type="protein sequence ID" value="MFD1747096.1"/>
    <property type="molecule type" value="Genomic_DNA"/>
</dbReference>
<keyword evidence="4" id="KW-1185">Reference proteome</keyword>
<feature type="chain" id="PRO_5047502233" description="Lipoprotein" evidence="2">
    <location>
        <begin position="26"/>
        <end position="245"/>
    </location>
</feature>
<feature type="compositionally biased region" description="Polar residues" evidence="1">
    <location>
        <begin position="40"/>
        <end position="51"/>
    </location>
</feature>
<gene>
    <name evidence="3" type="ORF">ACFSE1_16600</name>
</gene>
<keyword evidence="2" id="KW-0732">Signal</keyword>
<sequence>MNRCQMQLWAPLAALCLSACNTSDALTPKVDVGGGLFPSSPVSQQEAQQLARSDGGSFNRRAYYPPPPQPARTGAQNRMEAQNRALSGRDAPIASAPLSPPPASQPAAQPTPAQQPVETATVSGNDTIRFLPIIGAPVEAVTPLSRQLGNSARAGGLTIRSSTDVSASHILKGYLSAFEDGSKVTVVYVWDVLDPAGSRLNRIQGQLSTPARGGDPWASVPAELMQTIGQKTISDYLEWRNRKTG</sequence>
<comment type="caution">
    <text evidence="3">The sequence shown here is derived from an EMBL/GenBank/DDBJ whole genome shotgun (WGS) entry which is preliminary data.</text>
</comment>
<reference evidence="4" key="1">
    <citation type="journal article" date="2019" name="Int. J. Syst. Evol. Microbiol.">
        <title>The Global Catalogue of Microorganisms (GCM) 10K type strain sequencing project: providing services to taxonomists for standard genome sequencing and annotation.</title>
        <authorList>
            <consortium name="The Broad Institute Genomics Platform"/>
            <consortium name="The Broad Institute Genome Sequencing Center for Infectious Disease"/>
            <person name="Wu L."/>
            <person name="Ma J."/>
        </authorList>
    </citation>
    <scope>NUCLEOTIDE SEQUENCE [LARGE SCALE GENOMIC DNA]</scope>
    <source>
        <strain evidence="4">CG52</strain>
    </source>
</reference>
<name>A0ABW4M702_9HYPH</name>
<evidence type="ECO:0008006" key="5">
    <source>
        <dbReference type="Google" id="ProtNLM"/>
    </source>
</evidence>
<evidence type="ECO:0000256" key="2">
    <source>
        <dbReference type="SAM" id="SignalP"/>
    </source>
</evidence>
<evidence type="ECO:0000256" key="1">
    <source>
        <dbReference type="SAM" id="MobiDB-lite"/>
    </source>
</evidence>
<feature type="compositionally biased region" description="Low complexity" evidence="1">
    <location>
        <begin position="105"/>
        <end position="116"/>
    </location>
</feature>
<evidence type="ECO:0000313" key="4">
    <source>
        <dbReference type="Proteomes" id="UP001597322"/>
    </source>
</evidence>
<feature type="signal peptide" evidence="2">
    <location>
        <begin position="1"/>
        <end position="25"/>
    </location>
</feature>